<protein>
    <submittedName>
        <fullName evidence="1">Uncharacterized protein</fullName>
    </submittedName>
</protein>
<reference evidence="2" key="1">
    <citation type="journal article" date="2011" name="Stand. Genomic Sci.">
        <title>Genome sequence of the filamentous, gliding Thiothrix nivea neotype strain (JP2(T)).</title>
        <authorList>
            <person name="Lapidus A."/>
            <person name="Nolan M."/>
            <person name="Lucas S."/>
            <person name="Glavina Del Rio T."/>
            <person name="Tice H."/>
            <person name="Cheng J.F."/>
            <person name="Tapia R."/>
            <person name="Han C."/>
            <person name="Goodwin L."/>
            <person name="Pitluck S."/>
            <person name="Liolios K."/>
            <person name="Pagani I."/>
            <person name="Ivanova N."/>
            <person name="Huntemann M."/>
            <person name="Mavromatis K."/>
            <person name="Mikhailova N."/>
            <person name="Pati A."/>
            <person name="Chen A."/>
            <person name="Palaniappan K."/>
            <person name="Land M."/>
            <person name="Brambilla E.M."/>
            <person name="Rohde M."/>
            <person name="Abt B."/>
            <person name="Verbarg S."/>
            <person name="Goker M."/>
            <person name="Bristow J."/>
            <person name="Eisen J.A."/>
            <person name="Markowitz V."/>
            <person name="Hugenholtz P."/>
            <person name="Kyrpides N.C."/>
            <person name="Klenk H.P."/>
            <person name="Woyke T."/>
        </authorList>
    </citation>
    <scope>NUCLEOTIDE SEQUENCE [LARGE SCALE GENOMIC DNA]</scope>
    <source>
        <strain evidence="2">ATCC 35100 / DSM 5205 / JP2</strain>
    </source>
</reference>
<gene>
    <name evidence="1" type="ORF">Thini_1950</name>
</gene>
<dbReference type="RefSeq" id="WP_002708454.1">
    <property type="nucleotide sequence ID" value="NZ_JH651384.1"/>
</dbReference>
<evidence type="ECO:0000313" key="2">
    <source>
        <dbReference type="Proteomes" id="UP000005317"/>
    </source>
</evidence>
<accession>A0A656HGA2</accession>
<name>A0A656HGA2_THINJ</name>
<proteinExistence type="predicted"/>
<dbReference type="Proteomes" id="UP000005317">
    <property type="component" value="Unassembled WGS sequence"/>
</dbReference>
<keyword evidence="2" id="KW-1185">Reference proteome</keyword>
<organism evidence="1 2">
    <name type="scientific">Thiothrix nivea (strain ATCC 35100 / DSM 5205 / JP2)</name>
    <dbReference type="NCBI Taxonomy" id="870187"/>
    <lineage>
        <taxon>Bacteria</taxon>
        <taxon>Pseudomonadati</taxon>
        <taxon>Pseudomonadota</taxon>
        <taxon>Gammaproteobacteria</taxon>
        <taxon>Thiotrichales</taxon>
        <taxon>Thiotrichaceae</taxon>
        <taxon>Thiothrix</taxon>
    </lineage>
</organism>
<dbReference type="AlphaFoldDB" id="A0A656HGA2"/>
<sequence>MTRFQFSELTEEEIQLVKQKSREIIDDIKLNEGWTLKEIFKEGDDGDAFIEEVANELADIEFFEERRQKQPVMVGISKSIPASQYKIIDDFYTALDNLESSLSALLANQESVSKINGVIQASNSPEAIHEIGFHKNGKKLNQLVSAMKALNNQKIRRTLLSHKKGRGKPASSWFEIRKCQKVIEGIKKYLPSVEVSANSVTHCNTLVSIFVKRSSQVDSKRLIELALKEIESPSTSPWRMLR</sequence>
<dbReference type="EMBL" id="JH651384">
    <property type="protein sequence ID" value="EIJ34526.1"/>
    <property type="molecule type" value="Genomic_DNA"/>
</dbReference>
<evidence type="ECO:0000313" key="1">
    <source>
        <dbReference type="EMBL" id="EIJ34526.1"/>
    </source>
</evidence>